<dbReference type="Proteomes" id="UP000695802">
    <property type="component" value="Unassembled WGS sequence"/>
</dbReference>
<evidence type="ECO:0000313" key="1">
    <source>
        <dbReference type="EMBL" id="MBN6101037.1"/>
    </source>
</evidence>
<reference evidence="1 2" key="1">
    <citation type="submission" date="2021-02" db="EMBL/GenBank/DDBJ databases">
        <title>Taxonomically Unique Crown Gall-Associated Xanthomonas Stains Have Deficiency in Virulence Repertories.</title>
        <authorList>
            <person name="Mafakheri H."/>
            <person name="Taghavi S.M."/>
            <person name="Dimkic I."/>
            <person name="Nemanja K."/>
            <person name="Osdaghi E."/>
        </authorList>
    </citation>
    <scope>NUCLEOTIDE SEQUENCE [LARGE SCALE GENOMIC DNA]</scope>
    <source>
        <strain evidence="1 2">FX4</strain>
    </source>
</reference>
<name>A0ABS3AXG2_9XANT</name>
<dbReference type="EMBL" id="JAFIWB010000001">
    <property type="protein sequence ID" value="MBN6101037.1"/>
    <property type="molecule type" value="Genomic_DNA"/>
</dbReference>
<protein>
    <submittedName>
        <fullName evidence="1">Uncharacterized protein</fullName>
    </submittedName>
</protein>
<dbReference type="RefSeq" id="WP_206228685.1">
    <property type="nucleotide sequence ID" value="NZ_JAFIWB010000001.1"/>
</dbReference>
<gene>
    <name evidence="1" type="ORF">JR064_02515</name>
</gene>
<organism evidence="1 2">
    <name type="scientific">Xanthomonas bonasiae</name>
    <dbReference type="NCBI Taxonomy" id="2810351"/>
    <lineage>
        <taxon>Bacteria</taxon>
        <taxon>Pseudomonadati</taxon>
        <taxon>Pseudomonadota</taxon>
        <taxon>Gammaproteobacteria</taxon>
        <taxon>Lysobacterales</taxon>
        <taxon>Lysobacteraceae</taxon>
        <taxon>Xanthomonas</taxon>
    </lineage>
</organism>
<evidence type="ECO:0000313" key="2">
    <source>
        <dbReference type="Proteomes" id="UP000695802"/>
    </source>
</evidence>
<accession>A0ABS3AXG2</accession>
<sequence length="53" mass="5196">MDVNASEPLRRIAIVGGGIAGGMAAAADETQCGLDLPACGGSLMVTPMQVAHA</sequence>
<comment type="caution">
    <text evidence="1">The sequence shown here is derived from an EMBL/GenBank/DDBJ whole genome shotgun (WGS) entry which is preliminary data.</text>
</comment>
<keyword evidence="2" id="KW-1185">Reference proteome</keyword>
<proteinExistence type="predicted"/>